<keyword evidence="3 5" id="KW-0687">Ribonucleoprotein</keyword>
<evidence type="ECO:0000256" key="4">
    <source>
        <dbReference type="ARBA" id="ARBA00035204"/>
    </source>
</evidence>
<dbReference type="GO" id="GO:0005840">
    <property type="term" value="C:ribosome"/>
    <property type="evidence" value="ECO:0007669"/>
    <property type="project" value="UniProtKB-KW"/>
</dbReference>
<evidence type="ECO:0000256" key="1">
    <source>
        <dbReference type="ARBA" id="ARBA00009254"/>
    </source>
</evidence>
<protein>
    <recommendedName>
        <fullName evidence="4 5">Large ribosomal subunit protein uL29</fullName>
    </recommendedName>
</protein>
<dbReference type="InterPro" id="IPR001854">
    <property type="entry name" value="Ribosomal_uL29"/>
</dbReference>
<sequence length="67" mass="7875">MKAKEIRELTTAELEERTKDLKEELFNLRFQLATGQLDNPARIKHVRKDIARAKTILRERELGLNKS</sequence>
<comment type="caution">
    <text evidence="6">The sequence shown here is derived from an EMBL/GenBank/DDBJ whole genome shotgun (WGS) entry which is preliminary data.</text>
</comment>
<comment type="similarity">
    <text evidence="1 5">Belongs to the universal ribosomal protein uL29 family.</text>
</comment>
<evidence type="ECO:0000313" key="6">
    <source>
        <dbReference type="EMBL" id="MFC5629961.1"/>
    </source>
</evidence>
<dbReference type="InterPro" id="IPR050063">
    <property type="entry name" value="Ribosomal_protein_uL29"/>
</dbReference>
<dbReference type="PANTHER" id="PTHR10916">
    <property type="entry name" value="60S RIBOSOMAL PROTEIN L35/50S RIBOSOMAL PROTEIN L29"/>
    <property type="match status" value="1"/>
</dbReference>
<dbReference type="Proteomes" id="UP001596143">
    <property type="component" value="Unassembled WGS sequence"/>
</dbReference>
<dbReference type="HAMAP" id="MF_00374">
    <property type="entry name" value="Ribosomal_uL29"/>
    <property type="match status" value="1"/>
</dbReference>
<name>A0ABW0U900_9BACI</name>
<dbReference type="CDD" id="cd00427">
    <property type="entry name" value="Ribosomal_L29_HIP"/>
    <property type="match status" value="1"/>
</dbReference>
<proteinExistence type="inferred from homology"/>
<reference evidence="7" key="1">
    <citation type="journal article" date="2019" name="Int. J. Syst. Evol. Microbiol.">
        <title>The Global Catalogue of Microorganisms (GCM) 10K type strain sequencing project: providing services to taxonomists for standard genome sequencing and annotation.</title>
        <authorList>
            <consortium name="The Broad Institute Genomics Platform"/>
            <consortium name="The Broad Institute Genome Sequencing Center for Infectious Disease"/>
            <person name="Wu L."/>
            <person name="Ma J."/>
        </authorList>
    </citation>
    <scope>NUCLEOTIDE SEQUENCE [LARGE SCALE GENOMIC DNA]</scope>
    <source>
        <strain evidence="7">CGMCC 1.15790</strain>
    </source>
</reference>
<dbReference type="PANTHER" id="PTHR10916:SF0">
    <property type="entry name" value="LARGE RIBOSOMAL SUBUNIT PROTEIN UL29C"/>
    <property type="match status" value="1"/>
</dbReference>
<dbReference type="Gene3D" id="1.10.287.310">
    <property type="match status" value="1"/>
</dbReference>
<dbReference type="InterPro" id="IPR036049">
    <property type="entry name" value="Ribosomal_uL29_sf"/>
</dbReference>
<evidence type="ECO:0000256" key="3">
    <source>
        <dbReference type="ARBA" id="ARBA00023274"/>
    </source>
</evidence>
<dbReference type="Pfam" id="PF00831">
    <property type="entry name" value="Ribosomal_L29"/>
    <property type="match status" value="1"/>
</dbReference>
<dbReference type="InterPro" id="IPR018254">
    <property type="entry name" value="Ribosomal_uL29_CS"/>
</dbReference>
<dbReference type="EMBL" id="JBHSPF010000073">
    <property type="protein sequence ID" value="MFC5629961.1"/>
    <property type="molecule type" value="Genomic_DNA"/>
</dbReference>
<gene>
    <name evidence="5 6" type="primary">rpmC</name>
    <name evidence="6" type="ORF">ACFPTR_14000</name>
</gene>
<dbReference type="PROSITE" id="PS00579">
    <property type="entry name" value="RIBOSOMAL_L29"/>
    <property type="match status" value="1"/>
</dbReference>
<organism evidence="6 7">
    <name type="scientific">Aliibacillus thermotolerans</name>
    <dbReference type="NCBI Taxonomy" id="1834418"/>
    <lineage>
        <taxon>Bacteria</taxon>
        <taxon>Bacillati</taxon>
        <taxon>Bacillota</taxon>
        <taxon>Bacilli</taxon>
        <taxon>Bacillales</taxon>
        <taxon>Bacillaceae</taxon>
        <taxon>Aliibacillus</taxon>
    </lineage>
</organism>
<keyword evidence="7" id="KW-1185">Reference proteome</keyword>
<evidence type="ECO:0000256" key="2">
    <source>
        <dbReference type="ARBA" id="ARBA00022980"/>
    </source>
</evidence>
<dbReference type="SUPFAM" id="SSF46561">
    <property type="entry name" value="Ribosomal protein L29 (L29p)"/>
    <property type="match status" value="1"/>
</dbReference>
<evidence type="ECO:0000313" key="7">
    <source>
        <dbReference type="Proteomes" id="UP001596143"/>
    </source>
</evidence>
<keyword evidence="2 5" id="KW-0689">Ribosomal protein</keyword>
<accession>A0ABW0U900</accession>
<dbReference type="NCBIfam" id="TIGR00012">
    <property type="entry name" value="L29"/>
    <property type="match status" value="1"/>
</dbReference>
<evidence type="ECO:0000256" key="5">
    <source>
        <dbReference type="HAMAP-Rule" id="MF_00374"/>
    </source>
</evidence>
<dbReference type="RefSeq" id="WP_270895896.1">
    <property type="nucleotide sequence ID" value="NZ_JBHSPF010000073.1"/>
</dbReference>